<organism evidence="2 3">
    <name type="scientific">Trichoplusia ni</name>
    <name type="common">Cabbage looper</name>
    <dbReference type="NCBI Taxonomy" id="7111"/>
    <lineage>
        <taxon>Eukaryota</taxon>
        <taxon>Metazoa</taxon>
        <taxon>Ecdysozoa</taxon>
        <taxon>Arthropoda</taxon>
        <taxon>Hexapoda</taxon>
        <taxon>Insecta</taxon>
        <taxon>Pterygota</taxon>
        <taxon>Neoptera</taxon>
        <taxon>Endopterygota</taxon>
        <taxon>Lepidoptera</taxon>
        <taxon>Glossata</taxon>
        <taxon>Ditrysia</taxon>
        <taxon>Noctuoidea</taxon>
        <taxon>Noctuidae</taxon>
        <taxon>Plusiinae</taxon>
        <taxon>Trichoplusia</taxon>
    </lineage>
</organism>
<evidence type="ECO:0000256" key="1">
    <source>
        <dbReference type="SAM" id="MobiDB-lite"/>
    </source>
</evidence>
<keyword evidence="2" id="KW-1185">Reference proteome</keyword>
<name>A0A7E5WP04_TRINI</name>
<dbReference type="OrthoDB" id="10562086at2759"/>
<reference evidence="3" key="1">
    <citation type="submission" date="2025-08" db="UniProtKB">
        <authorList>
            <consortium name="RefSeq"/>
        </authorList>
    </citation>
    <scope>IDENTIFICATION</scope>
</reference>
<feature type="compositionally biased region" description="Acidic residues" evidence="1">
    <location>
        <begin position="135"/>
        <end position="145"/>
    </location>
</feature>
<feature type="region of interest" description="Disordered" evidence="1">
    <location>
        <begin position="98"/>
        <end position="162"/>
    </location>
</feature>
<dbReference type="InParanoid" id="A0A7E5WP04"/>
<dbReference type="AlphaFoldDB" id="A0A7E5WP04"/>
<dbReference type="RefSeq" id="XP_026742409.1">
    <property type="nucleotide sequence ID" value="XM_026886608.1"/>
</dbReference>
<evidence type="ECO:0000313" key="2">
    <source>
        <dbReference type="Proteomes" id="UP000322000"/>
    </source>
</evidence>
<protein>
    <submittedName>
        <fullName evidence="3">Uncharacterized protein LOC113504339</fullName>
    </submittedName>
</protein>
<gene>
    <name evidence="3" type="primary">LOC113504339</name>
</gene>
<proteinExistence type="predicted"/>
<dbReference type="Proteomes" id="UP000322000">
    <property type="component" value="Chromosome 21"/>
</dbReference>
<accession>A0A7E5WP04</accession>
<dbReference type="KEGG" id="tnl:113504339"/>
<dbReference type="GeneID" id="113504339"/>
<sequence length="162" mass="18834">MMDNNNREESSAVKQHDSNYCVLSCFFTTAPDCKRLRTWVYRVRRKFSRRRRPRFGGGSRQKFEWVEYVNQQEPERVRRGFQYRSFSARYCWRLQPVESRRPRAASAEPQAGPSREPRPGPSSELPAGPSASQPDMDDGETDSDSEIVTLYDIPNSKGYVDE</sequence>
<evidence type="ECO:0000313" key="3">
    <source>
        <dbReference type="RefSeq" id="XP_026742409.1"/>
    </source>
</evidence>